<evidence type="ECO:0000313" key="2">
    <source>
        <dbReference type="EMBL" id="MBC9931302.1"/>
    </source>
</evidence>
<reference evidence="2 3" key="1">
    <citation type="submission" date="2020-09" db="EMBL/GenBank/DDBJ databases">
        <title>Genome sequences of type strains of Chitinophaga qingshengii and Chitinophaga varians.</title>
        <authorList>
            <person name="Kittiwongwattana C."/>
        </authorList>
    </citation>
    <scope>NUCLEOTIDE SEQUENCE [LARGE SCALE GENOMIC DNA]</scope>
    <source>
        <strain evidence="2 3">JCM 30026</strain>
    </source>
</reference>
<keyword evidence="1" id="KW-1133">Transmembrane helix</keyword>
<name>A0ABR7TP37_9BACT</name>
<gene>
    <name evidence="2" type="ORF">ICL07_13005</name>
</gene>
<organism evidence="2 3">
    <name type="scientific">Chitinophaga qingshengii</name>
    <dbReference type="NCBI Taxonomy" id="1569794"/>
    <lineage>
        <taxon>Bacteria</taxon>
        <taxon>Pseudomonadati</taxon>
        <taxon>Bacteroidota</taxon>
        <taxon>Chitinophagia</taxon>
        <taxon>Chitinophagales</taxon>
        <taxon>Chitinophagaceae</taxon>
        <taxon>Chitinophaga</taxon>
    </lineage>
</organism>
<protein>
    <recommendedName>
        <fullName evidence="4">Lipoprotein</fullName>
    </recommendedName>
</protein>
<comment type="caution">
    <text evidence="2">The sequence shown here is derived from an EMBL/GenBank/DDBJ whole genome shotgun (WGS) entry which is preliminary data.</text>
</comment>
<dbReference type="RefSeq" id="WP_188088334.1">
    <property type="nucleotide sequence ID" value="NZ_JACVFC010000001.1"/>
</dbReference>
<feature type="transmembrane region" description="Helical" evidence="1">
    <location>
        <begin position="29"/>
        <end position="50"/>
    </location>
</feature>
<evidence type="ECO:0000313" key="3">
    <source>
        <dbReference type="Proteomes" id="UP000659124"/>
    </source>
</evidence>
<keyword evidence="1" id="KW-0472">Membrane</keyword>
<dbReference type="EMBL" id="JACVFC010000001">
    <property type="protein sequence ID" value="MBC9931302.1"/>
    <property type="molecule type" value="Genomic_DNA"/>
</dbReference>
<keyword evidence="3" id="KW-1185">Reference proteome</keyword>
<evidence type="ECO:0000256" key="1">
    <source>
        <dbReference type="SAM" id="Phobius"/>
    </source>
</evidence>
<evidence type="ECO:0008006" key="4">
    <source>
        <dbReference type="Google" id="ProtNLM"/>
    </source>
</evidence>
<keyword evidence="1" id="KW-0812">Transmembrane</keyword>
<accession>A0ABR7TP37</accession>
<proteinExistence type="predicted"/>
<dbReference type="Proteomes" id="UP000659124">
    <property type="component" value="Unassembled WGS sequence"/>
</dbReference>
<sequence>MSITGSGVICRASTGLPMQRRQQSIKKSAYMRLKIFVWAVIAIFAGVGLAGCSKKKDVTPEGYFTFKAGDAAYRSNSTQGVISDTVVAGKKTLIIDGVTNNFGKHMELMITFPDGLKTGQYNESAAVMTLMDIQQKETGFITKTISIKLESINSNQAEGTFSGTLISGEIEKPLTDGTFKVYF</sequence>